<feature type="transmembrane region" description="Helical" evidence="1">
    <location>
        <begin position="65"/>
        <end position="85"/>
    </location>
</feature>
<keyword evidence="1" id="KW-0472">Membrane</keyword>
<evidence type="ECO:0000313" key="2">
    <source>
        <dbReference type="EMBL" id="QIZ05566.1"/>
    </source>
</evidence>
<dbReference type="AlphaFoldDB" id="A0A6H1NWB8"/>
<accession>A0A6H1NWB8</accession>
<keyword evidence="1" id="KW-1133">Transmembrane helix</keyword>
<protein>
    <submittedName>
        <fullName evidence="2">Alpha-L-fucosidase</fullName>
    </submittedName>
</protein>
<organism evidence="2 3">
    <name type="scientific">Priestia megaterium</name>
    <name type="common">Bacillus megaterium</name>
    <dbReference type="NCBI Taxonomy" id="1404"/>
    <lineage>
        <taxon>Bacteria</taxon>
        <taxon>Bacillati</taxon>
        <taxon>Bacillota</taxon>
        <taxon>Bacilli</taxon>
        <taxon>Bacillales</taxon>
        <taxon>Bacillaceae</taxon>
        <taxon>Priestia</taxon>
    </lineage>
</organism>
<keyword evidence="1" id="KW-0812">Transmembrane</keyword>
<dbReference type="EMBL" id="CP051128">
    <property type="protein sequence ID" value="QIZ05566.1"/>
    <property type="molecule type" value="Genomic_DNA"/>
</dbReference>
<name>A0A6H1NWB8_PRIMG</name>
<gene>
    <name evidence="2" type="ORF">HFZ78_01425</name>
</gene>
<sequence length="95" mass="11323">MRKINKLADLCWEGLTLKHVSHKEIVITYVLFFIITLIFELFLSFLFILSFFLFSKYGYKPNIQYYMSAVILILMLIITVQLLITTMKVDKTYKK</sequence>
<evidence type="ECO:0000256" key="1">
    <source>
        <dbReference type="SAM" id="Phobius"/>
    </source>
</evidence>
<feature type="transmembrane region" description="Helical" evidence="1">
    <location>
        <begin position="26"/>
        <end position="53"/>
    </location>
</feature>
<dbReference type="Proteomes" id="UP000501868">
    <property type="component" value="Chromosome"/>
</dbReference>
<proteinExistence type="predicted"/>
<evidence type="ECO:0000313" key="3">
    <source>
        <dbReference type="Proteomes" id="UP000501868"/>
    </source>
</evidence>
<reference evidence="2 3" key="2">
    <citation type="submission" date="2020-04" db="EMBL/GenBank/DDBJ databases">
        <authorList>
            <person name="Fomenkov A."/>
            <person name="Anton B.P."/>
            <person name="Roberts R.J."/>
        </authorList>
    </citation>
    <scope>NUCLEOTIDE SEQUENCE [LARGE SCALE GENOMIC DNA]</scope>
    <source>
        <strain evidence="2 3">S2</strain>
    </source>
</reference>
<reference evidence="2 3" key="1">
    <citation type="submission" date="2020-04" db="EMBL/GenBank/DDBJ databases">
        <title>Genome-Wide Identification of 5-Methylcytosine Sites in Bacterial Genomes By High-Throughput Sequencing of MspJI Restriction Fragments.</title>
        <authorList>
            <person name="Wu V."/>
        </authorList>
    </citation>
    <scope>NUCLEOTIDE SEQUENCE [LARGE SCALE GENOMIC DNA]</scope>
    <source>
        <strain evidence="2 3">S2</strain>
    </source>
</reference>